<dbReference type="GO" id="GO:0032259">
    <property type="term" value="P:methylation"/>
    <property type="evidence" value="ECO:0007669"/>
    <property type="project" value="UniProtKB-KW"/>
</dbReference>
<feature type="domain" description="tRNA/rRNA methyltransferase SpoU type" evidence="4">
    <location>
        <begin position="103"/>
        <end position="241"/>
    </location>
</feature>
<dbReference type="GO" id="GO:0008173">
    <property type="term" value="F:RNA methyltransferase activity"/>
    <property type="evidence" value="ECO:0007669"/>
    <property type="project" value="InterPro"/>
</dbReference>
<dbReference type="PANTHER" id="PTHR46429">
    <property type="entry name" value="23S RRNA (GUANOSINE-2'-O-)-METHYLTRANSFERASE RLMB"/>
    <property type="match status" value="1"/>
</dbReference>
<dbReference type="NCBIfam" id="TIGR00186">
    <property type="entry name" value="rRNA_methyl_3"/>
    <property type="match status" value="1"/>
</dbReference>
<dbReference type="PANTHER" id="PTHR46429:SF1">
    <property type="entry name" value="23S RRNA (GUANOSINE-2'-O-)-METHYLTRANSFERASE RLMB"/>
    <property type="match status" value="1"/>
</dbReference>
<evidence type="ECO:0000313" key="6">
    <source>
        <dbReference type="Proteomes" id="UP000320496"/>
    </source>
</evidence>
<dbReference type="InterPro" id="IPR029026">
    <property type="entry name" value="tRNA_m1G_MTases_N"/>
</dbReference>
<protein>
    <submittedName>
        <fullName evidence="5">23S rRNA (Guanosine-2'-O-)-methyltransferase RlmB</fullName>
        <ecNumber evidence="5">2.1.1.185</ecNumber>
    </submittedName>
</protein>
<dbReference type="InterPro" id="IPR029028">
    <property type="entry name" value="Alpha/beta_knot_MTases"/>
</dbReference>
<keyword evidence="6" id="KW-1185">Reference proteome</keyword>
<dbReference type="RefSeq" id="WP_145368953.1">
    <property type="nucleotide sequence ID" value="NZ_CP036275.1"/>
</dbReference>
<name>A0A517Z5M8_9PLAN</name>
<evidence type="ECO:0000259" key="4">
    <source>
        <dbReference type="Pfam" id="PF00588"/>
    </source>
</evidence>
<dbReference type="AlphaFoldDB" id="A0A517Z5M8"/>
<feature type="region of interest" description="Disordered" evidence="3">
    <location>
        <begin position="51"/>
        <end position="80"/>
    </location>
</feature>
<dbReference type="GO" id="GO:0005829">
    <property type="term" value="C:cytosol"/>
    <property type="evidence" value="ECO:0007669"/>
    <property type="project" value="TreeGrafter"/>
</dbReference>
<evidence type="ECO:0000256" key="3">
    <source>
        <dbReference type="SAM" id="MobiDB-lite"/>
    </source>
</evidence>
<organism evidence="5 6">
    <name type="scientific">Maioricimonas rarisocia</name>
    <dbReference type="NCBI Taxonomy" id="2528026"/>
    <lineage>
        <taxon>Bacteria</taxon>
        <taxon>Pseudomonadati</taxon>
        <taxon>Planctomycetota</taxon>
        <taxon>Planctomycetia</taxon>
        <taxon>Planctomycetales</taxon>
        <taxon>Planctomycetaceae</taxon>
        <taxon>Maioricimonas</taxon>
    </lineage>
</organism>
<dbReference type="InterPro" id="IPR001537">
    <property type="entry name" value="SpoU_MeTrfase"/>
</dbReference>
<dbReference type="KEGG" id="mri:Mal4_20820"/>
<evidence type="ECO:0000313" key="5">
    <source>
        <dbReference type="EMBL" id="QDU37765.1"/>
    </source>
</evidence>
<keyword evidence="2 5" id="KW-0808">Transferase</keyword>
<dbReference type="GO" id="GO:0006396">
    <property type="term" value="P:RNA processing"/>
    <property type="evidence" value="ECO:0007669"/>
    <property type="project" value="InterPro"/>
</dbReference>
<dbReference type="SUPFAM" id="SSF75217">
    <property type="entry name" value="alpha/beta knot"/>
    <property type="match status" value="1"/>
</dbReference>
<keyword evidence="1 5" id="KW-0489">Methyltransferase</keyword>
<reference evidence="5 6" key="1">
    <citation type="submission" date="2019-02" db="EMBL/GenBank/DDBJ databases">
        <title>Deep-cultivation of Planctomycetes and their phenomic and genomic characterization uncovers novel biology.</title>
        <authorList>
            <person name="Wiegand S."/>
            <person name="Jogler M."/>
            <person name="Boedeker C."/>
            <person name="Pinto D."/>
            <person name="Vollmers J."/>
            <person name="Rivas-Marin E."/>
            <person name="Kohn T."/>
            <person name="Peeters S.H."/>
            <person name="Heuer A."/>
            <person name="Rast P."/>
            <person name="Oberbeckmann S."/>
            <person name="Bunk B."/>
            <person name="Jeske O."/>
            <person name="Meyerdierks A."/>
            <person name="Storesund J.E."/>
            <person name="Kallscheuer N."/>
            <person name="Luecker S."/>
            <person name="Lage O.M."/>
            <person name="Pohl T."/>
            <person name="Merkel B.J."/>
            <person name="Hornburger P."/>
            <person name="Mueller R.-W."/>
            <person name="Bruemmer F."/>
            <person name="Labrenz M."/>
            <person name="Spormann A.M."/>
            <person name="Op den Camp H."/>
            <person name="Overmann J."/>
            <person name="Amann R."/>
            <person name="Jetten M.S.M."/>
            <person name="Mascher T."/>
            <person name="Medema M.H."/>
            <person name="Devos D.P."/>
            <person name="Kaster A.-K."/>
            <person name="Ovreas L."/>
            <person name="Rohde M."/>
            <person name="Galperin M.Y."/>
            <person name="Jogler C."/>
        </authorList>
    </citation>
    <scope>NUCLEOTIDE SEQUENCE [LARGE SCALE GENOMIC DNA]</scope>
    <source>
        <strain evidence="5 6">Mal4</strain>
    </source>
</reference>
<dbReference type="GO" id="GO:0003723">
    <property type="term" value="F:RNA binding"/>
    <property type="evidence" value="ECO:0007669"/>
    <property type="project" value="InterPro"/>
</dbReference>
<dbReference type="OrthoDB" id="9794400at2"/>
<dbReference type="CDD" id="cd18103">
    <property type="entry name" value="SpoU-like_RlmB"/>
    <property type="match status" value="1"/>
</dbReference>
<dbReference type="EMBL" id="CP036275">
    <property type="protein sequence ID" value="QDU37765.1"/>
    <property type="molecule type" value="Genomic_DNA"/>
</dbReference>
<dbReference type="Proteomes" id="UP000320496">
    <property type="component" value="Chromosome"/>
</dbReference>
<gene>
    <name evidence="5" type="primary">rlmB</name>
    <name evidence="5" type="ORF">Mal4_20820</name>
</gene>
<evidence type="ECO:0000256" key="2">
    <source>
        <dbReference type="ARBA" id="ARBA00022679"/>
    </source>
</evidence>
<sequence length="248" mass="26443">MSELILRNPHSVLAAIRTRPRDVQEVRINQRTANDAWKDVASAAQAAGVAVRPFGGRPGTAKRGGRGGSHEGRAGAAEASVREREDLLLEPLFAGAKEKPGVWVALDQLQDPHNLGAIFRTAAFFGVRGIVLTKDRSAPLSATAYDVASGGVEHVPFSLQTNLSRAIDEAKTSGLWVLGTSEHAEQDLSSVDRERSWLLVIGNEERGLRRLTLQHCDEICRLSPRGDVTSLNASVAAGICIAGLSGAI</sequence>
<dbReference type="InterPro" id="IPR004441">
    <property type="entry name" value="rRNA_MeTrfase_TrmH"/>
</dbReference>
<dbReference type="Pfam" id="PF00588">
    <property type="entry name" value="SpoU_methylase"/>
    <property type="match status" value="1"/>
</dbReference>
<dbReference type="EC" id="2.1.1.185" evidence="5"/>
<proteinExistence type="predicted"/>
<evidence type="ECO:0000256" key="1">
    <source>
        <dbReference type="ARBA" id="ARBA00022603"/>
    </source>
</evidence>
<dbReference type="Gene3D" id="3.40.1280.10">
    <property type="match status" value="1"/>
</dbReference>
<accession>A0A517Z5M8</accession>